<reference evidence="4 5" key="1">
    <citation type="submission" date="2016-10" db="EMBL/GenBank/DDBJ databases">
        <authorList>
            <person name="Cai Z."/>
        </authorList>
    </citation>
    <scope>NUCLEOTIDE SEQUENCE [LARGE SCALE GENOMIC DNA]</scope>
</reference>
<dbReference type="Proteomes" id="UP000256970">
    <property type="component" value="Unassembled WGS sequence"/>
</dbReference>
<dbReference type="InterPro" id="IPR029058">
    <property type="entry name" value="AB_hydrolase_fold"/>
</dbReference>
<keyword evidence="2" id="KW-1133">Transmembrane helix</keyword>
<feature type="compositionally biased region" description="Low complexity" evidence="1">
    <location>
        <begin position="624"/>
        <end position="638"/>
    </location>
</feature>
<feature type="chain" id="PRO_5016591152" description="AB hydrolase-1 domain-containing protein" evidence="3">
    <location>
        <begin position="34"/>
        <end position="869"/>
    </location>
</feature>
<dbReference type="PANTHER" id="PTHR37471">
    <property type="entry name" value="UNNAMED PRODUCT"/>
    <property type="match status" value="1"/>
</dbReference>
<protein>
    <recommendedName>
        <fullName evidence="6">AB hydrolase-1 domain-containing protein</fullName>
    </recommendedName>
</protein>
<gene>
    <name evidence="4" type="ORF">BQ4739_LOCUS15656</name>
</gene>
<sequence length="869" mass="93985">MGLRAGSGPAAPGNPRYFLALLVLVALGGPCTALQVARCLWPIRWTVALLWVATEWCFYAFYFRRTYEEFNKIPADCKPKGFTPAEGHRNWRRFMRCVNTLPERVHPEDYLCPWFCNAPYEAIKRDNVAEMLVYGFYYSKMSDMTGELAGVPGQLVDQLEAALHVKFPPGYTPGLRFMSHLWEPLRAHYRPLCLYLFFEVLAAVQRLLMSTYGFQVKQLGLLTYYTLNCGLDFPNSSSSSKQPASINEEDEDWTPFADPNATAAAANAAAAAANPLTEAVLPNESDKSVPVLFLHGVGGLMLYLEMLVYVIRLGHPVVVVEYKHVAMRLSSYIPSVDEVTEGVVRILDHECIQRTCIVGHSYGSFMASRLNSLHRERIHGLCLIDPVCLGMFMPHLLHNFMYRRPRIDWKNLDVMVRDLVLWFASRDVHISATFARNFYWTDLNLWPEDLPPNSCIVLSGNDDLCHAEQVQKMVAAAGTSKVILNPHLFHGAFLLDPATKANVAAEVRGLLATSGSLVVRLARPVVHRTLSAARSLLHEVETLTSRISIMSPSHPHRQQQQPSPSPSPTGRQLRRTLTDLPAHAWQRFGSFGRGSIAARAAAAAAGVGACSSAGARRAGCHSELTSPSDSLLLQQQQSAEELRAGSAPQLGRSVSNIERHSSGTGGSSSTPAPAAAAAPAGAGLSADVPQSEDDASMQPSFASVRGSGASKHRRQLSAIPSGSDPEGCEVSDGEAGEAAAAAAAAVADAAAGSRGSSGDGSDSWEDLKQRNSSGEAAAAAAAEGGDAVQGRDVDSAAAGERQAVGAVKGMLAGLWQQVKGSAGGDRGLMRRAVTTPAVVQHIKQQQQEPLQQQLQREAQELQKLLQRQQ</sequence>
<dbReference type="PANTHER" id="PTHR37471:SF1">
    <property type="entry name" value="AB HYDROLASE-1 DOMAIN-CONTAINING PROTEIN"/>
    <property type="match status" value="1"/>
</dbReference>
<keyword evidence="2" id="KW-0472">Membrane</keyword>
<feature type="region of interest" description="Disordered" evidence="1">
    <location>
        <begin position="552"/>
        <end position="573"/>
    </location>
</feature>
<evidence type="ECO:0008006" key="6">
    <source>
        <dbReference type="Google" id="ProtNLM"/>
    </source>
</evidence>
<feature type="compositionally biased region" description="Low complexity" evidence="1">
    <location>
        <begin position="667"/>
        <end position="683"/>
    </location>
</feature>
<keyword evidence="2" id="KW-0812">Transmembrane</keyword>
<keyword evidence="3" id="KW-0732">Signal</keyword>
<dbReference type="STRING" id="3088.A0A383WD65"/>
<dbReference type="Gene3D" id="3.40.50.1820">
    <property type="entry name" value="alpha/beta hydrolase"/>
    <property type="match status" value="1"/>
</dbReference>
<name>A0A383WD65_TETOB</name>
<keyword evidence="5" id="KW-1185">Reference proteome</keyword>
<dbReference type="AlphaFoldDB" id="A0A383WD65"/>
<organism evidence="4 5">
    <name type="scientific">Tetradesmus obliquus</name>
    <name type="common">Green alga</name>
    <name type="synonym">Acutodesmus obliquus</name>
    <dbReference type="NCBI Taxonomy" id="3088"/>
    <lineage>
        <taxon>Eukaryota</taxon>
        <taxon>Viridiplantae</taxon>
        <taxon>Chlorophyta</taxon>
        <taxon>core chlorophytes</taxon>
        <taxon>Chlorophyceae</taxon>
        <taxon>CS clade</taxon>
        <taxon>Sphaeropleales</taxon>
        <taxon>Scenedesmaceae</taxon>
        <taxon>Tetradesmus</taxon>
    </lineage>
</organism>
<evidence type="ECO:0000256" key="1">
    <source>
        <dbReference type="SAM" id="MobiDB-lite"/>
    </source>
</evidence>
<feature type="compositionally biased region" description="Acidic residues" evidence="1">
    <location>
        <begin position="726"/>
        <end position="735"/>
    </location>
</feature>
<accession>A0A383WD65</accession>
<feature type="signal peptide" evidence="3">
    <location>
        <begin position="1"/>
        <end position="33"/>
    </location>
</feature>
<feature type="compositionally biased region" description="Low complexity" evidence="1">
    <location>
        <begin position="774"/>
        <end position="786"/>
    </location>
</feature>
<dbReference type="SUPFAM" id="SSF53474">
    <property type="entry name" value="alpha/beta-Hydrolases"/>
    <property type="match status" value="1"/>
</dbReference>
<evidence type="ECO:0000313" key="5">
    <source>
        <dbReference type="Proteomes" id="UP000256970"/>
    </source>
</evidence>
<evidence type="ECO:0000256" key="3">
    <source>
        <dbReference type="SAM" id="SignalP"/>
    </source>
</evidence>
<feature type="region of interest" description="Disordered" evidence="1">
    <location>
        <begin position="619"/>
        <end position="735"/>
    </location>
</feature>
<evidence type="ECO:0000256" key="2">
    <source>
        <dbReference type="SAM" id="Phobius"/>
    </source>
</evidence>
<feature type="compositionally biased region" description="Low complexity" evidence="1">
    <location>
        <begin position="751"/>
        <end position="761"/>
    </location>
</feature>
<dbReference type="EMBL" id="FNXT01001230">
    <property type="protein sequence ID" value="SZX75381.1"/>
    <property type="molecule type" value="Genomic_DNA"/>
</dbReference>
<evidence type="ECO:0000313" key="4">
    <source>
        <dbReference type="EMBL" id="SZX75381.1"/>
    </source>
</evidence>
<proteinExistence type="predicted"/>
<feature type="transmembrane region" description="Helical" evidence="2">
    <location>
        <begin position="43"/>
        <end position="63"/>
    </location>
</feature>
<feature type="region of interest" description="Disordered" evidence="1">
    <location>
        <begin position="751"/>
        <end position="797"/>
    </location>
</feature>